<reference evidence="9" key="1">
    <citation type="journal article" date="2016" name="Genome Announc.">
        <title>Genome sequences of three species of Hanseniaspora isolated from spontaneous wine fermentations.</title>
        <authorList>
            <person name="Sternes P.R."/>
            <person name="Lee D."/>
            <person name="Kutyna D.R."/>
            <person name="Borneman A.R."/>
        </authorList>
    </citation>
    <scope>NUCLEOTIDE SEQUENCE [LARGE SCALE GENOMIC DNA]</scope>
    <source>
        <strain evidence="9">AWRI3580</strain>
    </source>
</reference>
<dbReference type="Pfam" id="PF10334">
    <property type="entry name" value="BRE4"/>
    <property type="match status" value="1"/>
</dbReference>
<evidence type="ECO:0000256" key="3">
    <source>
        <dbReference type="ARBA" id="ARBA00022989"/>
    </source>
</evidence>
<feature type="transmembrane region" description="Helical" evidence="6">
    <location>
        <begin position="840"/>
        <end position="860"/>
    </location>
</feature>
<gene>
    <name evidence="8" type="ORF">AWRI3580_g1627</name>
</gene>
<dbReference type="Proteomes" id="UP000095358">
    <property type="component" value="Unassembled WGS sequence"/>
</dbReference>
<dbReference type="VEuPathDB" id="FungiDB:AWRI3580_g1627"/>
<feature type="transmembrane region" description="Helical" evidence="6">
    <location>
        <begin position="419"/>
        <end position="442"/>
    </location>
</feature>
<organism evidence="8 9">
    <name type="scientific">Hanseniaspora uvarum</name>
    <name type="common">Yeast</name>
    <name type="synonym">Kloeckera apiculata</name>
    <dbReference type="NCBI Taxonomy" id="29833"/>
    <lineage>
        <taxon>Eukaryota</taxon>
        <taxon>Fungi</taxon>
        <taxon>Dikarya</taxon>
        <taxon>Ascomycota</taxon>
        <taxon>Saccharomycotina</taxon>
        <taxon>Saccharomycetes</taxon>
        <taxon>Saccharomycodales</taxon>
        <taxon>Saccharomycodaceae</taxon>
        <taxon>Hanseniaspora</taxon>
    </lineage>
</organism>
<dbReference type="PANTHER" id="PTHR47804:SF3">
    <property type="entry name" value="PROTEIN BRE4"/>
    <property type="match status" value="1"/>
</dbReference>
<evidence type="ECO:0000313" key="9">
    <source>
        <dbReference type="Proteomes" id="UP000095358"/>
    </source>
</evidence>
<feature type="transmembrane region" description="Helical" evidence="6">
    <location>
        <begin position="288"/>
        <end position="304"/>
    </location>
</feature>
<evidence type="ECO:0000259" key="7">
    <source>
        <dbReference type="Pfam" id="PF10334"/>
    </source>
</evidence>
<dbReference type="OrthoDB" id="1924968at2759"/>
<evidence type="ECO:0000256" key="2">
    <source>
        <dbReference type="ARBA" id="ARBA00022692"/>
    </source>
</evidence>
<dbReference type="PANTHER" id="PTHR47804">
    <property type="entry name" value="60S RIBOSOMAL PROTEIN L19"/>
    <property type="match status" value="1"/>
</dbReference>
<feature type="region of interest" description="Disordered" evidence="5">
    <location>
        <begin position="114"/>
        <end position="140"/>
    </location>
</feature>
<feature type="compositionally biased region" description="Acidic residues" evidence="5">
    <location>
        <begin position="114"/>
        <end position="125"/>
    </location>
</feature>
<feature type="transmembrane region" description="Helical" evidence="6">
    <location>
        <begin position="350"/>
        <end position="370"/>
    </location>
</feature>
<name>A0A1E5RRI2_HANUV</name>
<evidence type="ECO:0000256" key="5">
    <source>
        <dbReference type="SAM" id="MobiDB-lite"/>
    </source>
</evidence>
<keyword evidence="4 6" id="KW-0472">Membrane</keyword>
<dbReference type="PRINTS" id="PR02047">
    <property type="entry name" value="BREFELDNASP4"/>
</dbReference>
<dbReference type="GO" id="GO:0016020">
    <property type="term" value="C:membrane"/>
    <property type="evidence" value="ECO:0007669"/>
    <property type="project" value="UniProtKB-SubCell"/>
</dbReference>
<feature type="transmembrane region" description="Helical" evidence="6">
    <location>
        <begin position="316"/>
        <end position="338"/>
    </location>
</feature>
<feature type="domain" description="DUF2421" evidence="7">
    <location>
        <begin position="957"/>
        <end position="1180"/>
    </location>
</feature>
<dbReference type="EMBL" id="LPNN01000004">
    <property type="protein sequence ID" value="OEJ89333.1"/>
    <property type="molecule type" value="Genomic_DNA"/>
</dbReference>
<accession>A0A1E5RRI2</accession>
<keyword evidence="2 6" id="KW-0812">Transmembrane</keyword>
<dbReference type="InterPro" id="IPR018820">
    <property type="entry name" value="BRE4-related_DUF2421"/>
</dbReference>
<comment type="caution">
    <text evidence="8">The sequence shown here is derived from an EMBL/GenBank/DDBJ whole genome shotgun (WGS) entry which is preliminary data.</text>
</comment>
<proteinExistence type="predicted"/>
<evidence type="ECO:0000313" key="8">
    <source>
        <dbReference type="EMBL" id="OEJ89333.1"/>
    </source>
</evidence>
<dbReference type="InterPro" id="IPR052430">
    <property type="entry name" value="IVT-Associated"/>
</dbReference>
<dbReference type="InterPro" id="IPR023244">
    <property type="entry name" value="Brefeldin_A-sensitivity_4"/>
</dbReference>
<evidence type="ECO:0000256" key="1">
    <source>
        <dbReference type="ARBA" id="ARBA00004141"/>
    </source>
</evidence>
<keyword evidence="9" id="KW-1185">Reference proteome</keyword>
<comment type="subcellular location">
    <subcellularLocation>
        <location evidence="1">Membrane</location>
        <topology evidence="1">Multi-pass membrane protein</topology>
    </subcellularLocation>
</comment>
<feature type="transmembrane region" description="Helical" evidence="6">
    <location>
        <begin position="935"/>
        <end position="955"/>
    </location>
</feature>
<evidence type="ECO:0000256" key="6">
    <source>
        <dbReference type="SAM" id="Phobius"/>
    </source>
</evidence>
<evidence type="ECO:0000256" key="4">
    <source>
        <dbReference type="ARBA" id="ARBA00023136"/>
    </source>
</evidence>
<dbReference type="AlphaFoldDB" id="A0A1E5RRI2"/>
<dbReference type="STRING" id="29833.A0A1E5RRI2"/>
<feature type="transmembrane region" description="Helical" evidence="6">
    <location>
        <begin position="257"/>
        <end position="276"/>
    </location>
</feature>
<keyword evidence="3 6" id="KW-1133">Transmembrane helix</keyword>
<protein>
    <submittedName>
        <fullName evidence="8">Protein BRE4</fullName>
    </submittedName>
</protein>
<feature type="transmembrane region" description="Helical" evidence="6">
    <location>
        <begin position="376"/>
        <end position="393"/>
    </location>
</feature>
<feature type="transmembrane region" description="Helical" evidence="6">
    <location>
        <begin position="866"/>
        <end position="885"/>
    </location>
</feature>
<feature type="transmembrane region" description="Helical" evidence="6">
    <location>
        <begin position="787"/>
        <end position="807"/>
    </location>
</feature>
<sequence>MSNANFNKEVFDKRLKHLANEDHELKYQNKYKDSYQSFSGVLSQFQIDHSNVNSASISPNDSNENIKSLSVNPSFRTLNSRLQLQEALPIEVQHPEIKSHARADSSNFYIESDLEESDTDNDEEQFQPQPLVPNKSDDKSINQILREDDELELFRETRKGYFEAIYPSTNDYDSYLLKKRSFNNDSQKDKNDGSFVSSIDEKEDDEDFDFDEDIKEYEENLKMNHNRILFNIMSFDANEFNSLPFFQRQLQLFKHNYIKILKSSLAYFIAMVLCTIPKCRKWLTDDSLENASLVWFLPLAVIIHHPSHFFSIQIDITIQAIFGGMLGLSWSLLALLIATSNLTLVNNTHGSGALLWLSLFLATVFSYWLSNTFRRLVYMGITFTIAAIYYHSINLQKKLFETEDSIKIISSIHRNWKDVVWPFAVPYIIGLMLSFAISMLIFPEYNNQNLLNSFNSTMYKVGELIEMMGESSDQYENIIRVKQDLVKIKNFDFMNQFVEHMRVFKYTHYSNQQVKLIRDHLIELTTLIRSMPIKEGYEACFTLENSHIKEVFKHDLKQCLVVMQDLLKTSSLYLNEDTRKLDVDTIQKHRSLIAELKLKTNLLDNKYDNYDIPKHINENDQVLSIDTTNSLLLIKSIRSIAKHLIALSLDIEEINDDIKTSKMTLQKPTISFSSAMKTLYQQCKLDQGSGDKYDTSHSVKETDKIVNEVYNTYTSKYITSNTKYLNSNSETFKIRKSMIDGISRNRFIDDSGFIRASSSVDFRSKTSVSDMRYLLWNIKNVVFNDNLWYGIKIAFVMTFFLLPCWLLQSFEWFSHYQLYTCGILFHILNNKNNIGGFEIVFLRLLSCLVGCFLGFVANVMKPFANPYVICWISGMLAVLTSHFSFNHQYTKNSTILLVTFTIIVCLPWDHDTSLFNIDVNDHGSYKLSEIWKNTWVTSLGLLIASFASVLINWILEPKSTYTRITESLSDVIKHLGDDFHLIVDRFLYKDYKDETTVLDNEFSTAFELKLTNEVIKLENLILKSLIEHNSFIHERFDKIQYLRVLNVCKKILENLIQARQEVQYFDVYNADLDFNMTLFLSTFRISSVSTCSYNFFLLSNSFRNKSKLPVILPNSILSRKKLYDKMALIETRANEITIAAKRQAITNDELIHGMAFSQIFTDISVNLEKLIIESKKVLGEDD</sequence>